<organism evidence="2 3">
    <name type="scientific">Tistrella arctica</name>
    <dbReference type="NCBI Taxonomy" id="3133430"/>
    <lineage>
        <taxon>Bacteria</taxon>
        <taxon>Pseudomonadati</taxon>
        <taxon>Pseudomonadota</taxon>
        <taxon>Alphaproteobacteria</taxon>
        <taxon>Geminicoccales</taxon>
        <taxon>Geminicoccaceae</taxon>
        <taxon>Tistrella</taxon>
    </lineage>
</organism>
<dbReference type="RefSeq" id="WP_345933227.1">
    <property type="nucleotide sequence ID" value="NZ_JBBKTV010000004.1"/>
</dbReference>
<accession>A0ABU9YLS5</accession>
<evidence type="ECO:0000313" key="2">
    <source>
        <dbReference type="EMBL" id="MEN2989672.1"/>
    </source>
</evidence>
<comment type="caution">
    <text evidence="2">The sequence shown here is derived from an EMBL/GenBank/DDBJ whole genome shotgun (WGS) entry which is preliminary data.</text>
</comment>
<evidence type="ECO:0000256" key="1">
    <source>
        <dbReference type="SAM" id="MobiDB-lite"/>
    </source>
</evidence>
<sequence length="147" mass="15708">MQDQKRPTPTHPGTGYEDDDARHRRLREIAHRIWEADGRPEGRAEAHWLAAEAELAAEEAARDSVVAAENGCGPEEGGPAPGIRARRALAKANESTGKTGPEKTVAKKKPARTRPASGAEAPGLTDTPARTPTPAPRGRTRRPSEDA</sequence>
<dbReference type="Pfam" id="PF11154">
    <property type="entry name" value="DUF2934"/>
    <property type="match status" value="1"/>
</dbReference>
<reference evidence="2 3" key="1">
    <citation type="submission" date="2024-03" db="EMBL/GenBank/DDBJ databases">
        <title>High-quality draft genome sequencing of Tistrella sp. BH-R2-4.</title>
        <authorList>
            <person name="Dong C."/>
        </authorList>
    </citation>
    <scope>NUCLEOTIDE SEQUENCE [LARGE SCALE GENOMIC DNA]</scope>
    <source>
        <strain evidence="2 3">BH-R2-4</strain>
    </source>
</reference>
<protein>
    <submittedName>
        <fullName evidence="2">DUF2934 domain-containing protein</fullName>
    </submittedName>
</protein>
<evidence type="ECO:0000313" key="3">
    <source>
        <dbReference type="Proteomes" id="UP001413721"/>
    </source>
</evidence>
<dbReference type="EMBL" id="JBBKTW010000005">
    <property type="protein sequence ID" value="MEN2989672.1"/>
    <property type="molecule type" value="Genomic_DNA"/>
</dbReference>
<name>A0ABU9YLS5_9PROT</name>
<feature type="region of interest" description="Disordered" evidence="1">
    <location>
        <begin position="1"/>
        <end position="22"/>
    </location>
</feature>
<gene>
    <name evidence="2" type="ORF">WG926_15250</name>
</gene>
<feature type="region of interest" description="Disordered" evidence="1">
    <location>
        <begin position="61"/>
        <end position="147"/>
    </location>
</feature>
<dbReference type="Proteomes" id="UP001413721">
    <property type="component" value="Unassembled WGS sequence"/>
</dbReference>
<dbReference type="InterPro" id="IPR021327">
    <property type="entry name" value="DUF2934"/>
</dbReference>
<keyword evidence="3" id="KW-1185">Reference proteome</keyword>
<proteinExistence type="predicted"/>